<dbReference type="HOGENOM" id="CLU_979051_0_0_0"/>
<dbReference type="KEGG" id="ddr:Deide_15570"/>
<organism evidence="2 3">
    <name type="scientific">Deinococcus deserti (strain DSM 17065 / CIP 109153 / LMG 22923 / VCD115)</name>
    <dbReference type="NCBI Taxonomy" id="546414"/>
    <lineage>
        <taxon>Bacteria</taxon>
        <taxon>Thermotogati</taxon>
        <taxon>Deinococcota</taxon>
        <taxon>Deinococci</taxon>
        <taxon>Deinococcales</taxon>
        <taxon>Deinococcaceae</taxon>
        <taxon>Deinococcus</taxon>
    </lineage>
</organism>
<dbReference type="Gene3D" id="3.30.70.270">
    <property type="match status" value="1"/>
</dbReference>
<dbReference type="AlphaFoldDB" id="C1CWF5"/>
<keyword evidence="1" id="KW-0472">Membrane</keyword>
<reference evidence="2 3" key="1">
    <citation type="journal article" date="2009" name="PLoS Genet.">
        <title>Alliance of proteomics and genomics to unravel the specificities of Sahara bacterium Deinococcus deserti.</title>
        <authorList>
            <person name="de Groot A."/>
            <person name="Dulermo R."/>
            <person name="Ortet P."/>
            <person name="Blanchard L."/>
            <person name="Guerin P."/>
            <person name="Fernandez B."/>
            <person name="Vacherie B."/>
            <person name="Dossat C."/>
            <person name="Jolivet E."/>
            <person name="Siguier P."/>
            <person name="Chandler M."/>
            <person name="Barakat M."/>
            <person name="Dedieu A."/>
            <person name="Barbe V."/>
            <person name="Heulin T."/>
            <person name="Sommer S."/>
            <person name="Achouak W."/>
            <person name="Armengaud J."/>
        </authorList>
    </citation>
    <scope>NUCLEOTIDE SEQUENCE [LARGE SCALE GENOMIC DNA]</scope>
    <source>
        <strain evidence="3">DSM 17065 / CIP 109153 / LMG 22923 / VCD115</strain>
    </source>
</reference>
<evidence type="ECO:0000256" key="1">
    <source>
        <dbReference type="SAM" id="Phobius"/>
    </source>
</evidence>
<dbReference type="PaxDb" id="546414-Deide_15570"/>
<dbReference type="EMBL" id="CP001114">
    <property type="protein sequence ID" value="ACO46522.1"/>
    <property type="molecule type" value="Genomic_DNA"/>
</dbReference>
<protein>
    <recommendedName>
        <fullName evidence="4">GGDEF domain-containing protein</fullName>
    </recommendedName>
</protein>
<name>C1CWF5_DEIDV</name>
<dbReference type="InterPro" id="IPR043128">
    <property type="entry name" value="Rev_trsase/Diguanyl_cyclase"/>
</dbReference>
<keyword evidence="3" id="KW-1185">Reference proteome</keyword>
<evidence type="ECO:0008006" key="4">
    <source>
        <dbReference type="Google" id="ProtNLM"/>
    </source>
</evidence>
<dbReference type="RefSeq" id="WP_012693645.1">
    <property type="nucleotide sequence ID" value="NC_012526.1"/>
</dbReference>
<sequence>MSLTVEKSIRLPLLLLVILLSSCAFVAGAVLGWPLGLGLLVAVGAGALLSPSWSLALGLVLGIVTAAAWQSGTLQVSEAAAPGLNWLWLVGAAVLPRLSSEVAYQARTAQSMINQQAQLLTQQTELHAVTDLPGAGLAQMFVGVLQAEYQRSGGQGAAMAVRITDLPVARQLYGSDEVATTLRRARDAVRGELRASDWLFQLTDELFLVIANVGQEPDGHISMARRVAAKVNRVHRITMQTQVMVLPNNMAFPAMLDHLLSKTPFIPPADEPVQVTMTTPVSEP</sequence>
<feature type="transmembrane region" description="Helical" evidence="1">
    <location>
        <begin position="39"/>
        <end position="69"/>
    </location>
</feature>
<gene>
    <name evidence="2" type="ordered locus">Deide_15570</name>
</gene>
<evidence type="ECO:0000313" key="3">
    <source>
        <dbReference type="Proteomes" id="UP000002208"/>
    </source>
</evidence>
<keyword evidence="1" id="KW-1133">Transmembrane helix</keyword>
<dbReference type="Proteomes" id="UP000002208">
    <property type="component" value="Chromosome"/>
</dbReference>
<evidence type="ECO:0000313" key="2">
    <source>
        <dbReference type="EMBL" id="ACO46522.1"/>
    </source>
</evidence>
<dbReference type="PROSITE" id="PS51257">
    <property type="entry name" value="PROKAR_LIPOPROTEIN"/>
    <property type="match status" value="1"/>
</dbReference>
<proteinExistence type="predicted"/>
<accession>C1CWF5</accession>
<keyword evidence="1" id="KW-0812">Transmembrane</keyword>
<feature type="transmembrane region" description="Helical" evidence="1">
    <location>
        <begin position="12"/>
        <end position="33"/>
    </location>
</feature>